<organism evidence="2 3">
    <name type="scientific">Rhizobium aquaticum</name>
    <dbReference type="NCBI Taxonomy" id="1549636"/>
    <lineage>
        <taxon>Bacteria</taxon>
        <taxon>Pseudomonadati</taxon>
        <taxon>Pseudomonadota</taxon>
        <taxon>Alphaproteobacteria</taxon>
        <taxon>Hyphomicrobiales</taxon>
        <taxon>Rhizobiaceae</taxon>
        <taxon>Rhizobium/Agrobacterium group</taxon>
        <taxon>Rhizobium</taxon>
    </lineage>
</organism>
<dbReference type="PANTHER" id="PTHR20883:SF48">
    <property type="entry name" value="ECTOINE DIOXYGENASE"/>
    <property type="match status" value="1"/>
</dbReference>
<dbReference type="EMBL" id="JBEPMB010000010">
    <property type="protein sequence ID" value="MET3615969.1"/>
    <property type="molecule type" value="Genomic_DNA"/>
</dbReference>
<dbReference type="Pfam" id="PF05721">
    <property type="entry name" value="PhyH"/>
    <property type="match status" value="1"/>
</dbReference>
<dbReference type="Gene3D" id="2.60.120.620">
    <property type="entry name" value="q2cbj1_9rhob like domain"/>
    <property type="match status" value="1"/>
</dbReference>
<comment type="caution">
    <text evidence="2">The sequence shown here is derived from an EMBL/GenBank/DDBJ whole genome shotgun (WGS) entry which is preliminary data.</text>
</comment>
<name>A0ABV2J864_9HYPH</name>
<comment type="cofactor">
    <cofactor evidence="1">
        <name>Fe(2+)</name>
        <dbReference type="ChEBI" id="CHEBI:29033"/>
    </cofactor>
</comment>
<gene>
    <name evidence="2" type="ORF">ABID16_004316</name>
</gene>
<evidence type="ECO:0000256" key="1">
    <source>
        <dbReference type="ARBA" id="ARBA00001954"/>
    </source>
</evidence>
<proteinExistence type="predicted"/>
<dbReference type="InterPro" id="IPR008775">
    <property type="entry name" value="Phytyl_CoA_dOase-like"/>
</dbReference>
<reference evidence="2 3" key="1">
    <citation type="submission" date="2024-06" db="EMBL/GenBank/DDBJ databases">
        <title>Genomic Encyclopedia of Type Strains, Phase IV (KMG-IV): sequencing the most valuable type-strain genomes for metagenomic binning, comparative biology and taxonomic classification.</title>
        <authorList>
            <person name="Goeker M."/>
        </authorList>
    </citation>
    <scope>NUCLEOTIDE SEQUENCE [LARGE SCALE GENOMIC DNA]</scope>
    <source>
        <strain evidence="2 3">DSM 29780</strain>
    </source>
</reference>
<evidence type="ECO:0000313" key="3">
    <source>
        <dbReference type="Proteomes" id="UP001549047"/>
    </source>
</evidence>
<evidence type="ECO:0008006" key="4">
    <source>
        <dbReference type="Google" id="ProtNLM"/>
    </source>
</evidence>
<accession>A0ABV2J864</accession>
<dbReference type="PANTHER" id="PTHR20883">
    <property type="entry name" value="PHYTANOYL-COA DIOXYGENASE DOMAIN CONTAINING 1"/>
    <property type="match status" value="1"/>
</dbReference>
<dbReference type="Proteomes" id="UP001549047">
    <property type="component" value="Unassembled WGS sequence"/>
</dbReference>
<evidence type="ECO:0000313" key="2">
    <source>
        <dbReference type="EMBL" id="MET3615969.1"/>
    </source>
</evidence>
<dbReference type="RefSeq" id="WP_354558426.1">
    <property type="nucleotide sequence ID" value="NZ_JBEPMB010000010.1"/>
</dbReference>
<protein>
    <recommendedName>
        <fullName evidence="4">Phytanoyl-CoA dioxygenase</fullName>
    </recommendedName>
</protein>
<sequence length="278" mass="30912">MTNAALDFAENGYILLKGFYDVADDIAPIQETARQIIAHVATQHGVAAPHATWEEASTVGLMALATHDRRLGALVYDAVKHIPALGRLVYKRRNEELLATLRDGLLPGVAYDGYGIRLDFPHEEKFRAYWHQEFPAQQRSLDGVVFWTPLVPILDDMGPVQVAPRSHREGPIATVEDSGGVGRTGAYSMRLPDEEALVGKYDIIAPLTEPGDLLVMDYLTLHQSGYNVSDRARWSVQFRLFNYNNTTAIKTGWQRTAAPTAELFDIARADYMGRKGTD</sequence>
<keyword evidence="3" id="KW-1185">Reference proteome</keyword>
<dbReference type="SUPFAM" id="SSF51197">
    <property type="entry name" value="Clavaminate synthase-like"/>
    <property type="match status" value="1"/>
</dbReference>